<evidence type="ECO:0000313" key="5">
    <source>
        <dbReference type="Proteomes" id="UP000004095"/>
    </source>
</evidence>
<comment type="caution">
    <text evidence="4">The sequence shown here is derived from an EMBL/GenBank/DDBJ whole genome shotgun (WGS) entry which is preliminary data.</text>
</comment>
<gene>
    <name evidence="4" type="ORF">M23134_02445</name>
</gene>
<dbReference type="SUPFAM" id="SSF50978">
    <property type="entry name" value="WD40 repeat-like"/>
    <property type="match status" value="1"/>
</dbReference>
<protein>
    <submittedName>
        <fullName evidence="4">WD-40 repeat-protein</fullName>
    </submittedName>
</protein>
<evidence type="ECO:0000256" key="1">
    <source>
        <dbReference type="ARBA" id="ARBA00022574"/>
    </source>
</evidence>
<accession>A1ZKM8</accession>
<dbReference type="InterPro" id="IPR020472">
    <property type="entry name" value="WD40_PAC1"/>
</dbReference>
<proteinExistence type="predicted"/>
<dbReference type="InterPro" id="IPR001680">
    <property type="entry name" value="WD40_rpt"/>
</dbReference>
<dbReference type="InterPro" id="IPR036322">
    <property type="entry name" value="WD40_repeat_dom_sf"/>
</dbReference>
<dbReference type="Proteomes" id="UP000004095">
    <property type="component" value="Unassembled WGS sequence"/>
</dbReference>
<dbReference type="AlphaFoldDB" id="A1ZKM8"/>
<feature type="repeat" description="WD" evidence="3">
    <location>
        <begin position="24"/>
        <end position="58"/>
    </location>
</feature>
<dbReference type="eggNOG" id="COG2319">
    <property type="taxonomic scope" value="Bacteria"/>
</dbReference>
<dbReference type="Pfam" id="PF00400">
    <property type="entry name" value="WD40"/>
    <property type="match status" value="4"/>
</dbReference>
<dbReference type="PROSITE" id="PS50082">
    <property type="entry name" value="WD_REPEATS_2"/>
    <property type="match status" value="4"/>
</dbReference>
<dbReference type="InterPro" id="IPR015943">
    <property type="entry name" value="WD40/YVTN_repeat-like_dom_sf"/>
</dbReference>
<feature type="repeat" description="WD" evidence="3">
    <location>
        <begin position="280"/>
        <end position="316"/>
    </location>
</feature>
<organism evidence="4 5">
    <name type="scientific">Microscilla marina ATCC 23134</name>
    <dbReference type="NCBI Taxonomy" id="313606"/>
    <lineage>
        <taxon>Bacteria</taxon>
        <taxon>Pseudomonadati</taxon>
        <taxon>Bacteroidota</taxon>
        <taxon>Cytophagia</taxon>
        <taxon>Cytophagales</taxon>
        <taxon>Microscillaceae</taxon>
        <taxon>Microscilla</taxon>
    </lineage>
</organism>
<evidence type="ECO:0000313" key="4">
    <source>
        <dbReference type="EMBL" id="EAY29254.1"/>
    </source>
</evidence>
<dbReference type="Gene3D" id="2.130.10.10">
    <property type="entry name" value="YVTN repeat-like/Quinoprotein amine dehydrogenase"/>
    <property type="match status" value="3"/>
</dbReference>
<name>A1ZKM8_MICM2</name>
<evidence type="ECO:0000256" key="3">
    <source>
        <dbReference type="PROSITE-ProRule" id="PRU00221"/>
    </source>
</evidence>
<dbReference type="CDD" id="cd00200">
    <property type="entry name" value="WD40"/>
    <property type="match status" value="1"/>
</dbReference>
<dbReference type="SMART" id="SM00320">
    <property type="entry name" value="WD40"/>
    <property type="match status" value="5"/>
</dbReference>
<keyword evidence="5" id="KW-1185">Reference proteome</keyword>
<dbReference type="PANTHER" id="PTHR19879:SF9">
    <property type="entry name" value="TRANSCRIPTION INITIATION FACTOR TFIID SUBUNIT 5"/>
    <property type="match status" value="1"/>
</dbReference>
<keyword evidence="2" id="KW-0677">Repeat</keyword>
<dbReference type="PRINTS" id="PR00320">
    <property type="entry name" value="GPROTEINBRPT"/>
</dbReference>
<dbReference type="PROSITE" id="PS00678">
    <property type="entry name" value="WD_REPEATS_1"/>
    <property type="match status" value="1"/>
</dbReference>
<keyword evidence="1 3" id="KW-0853">WD repeat</keyword>
<sequence length="316" mass="35252">MEQFTEKLLLLVMSKIEVTKIATLTGHNDCVYGLAPSKEANILFSADGNGMVARWNLEKPEIGDMVAKVQNSVYALHYREAGNQLLVGHNFSGLHLIDLDSKQELKSIELTSAQIFDIQSIGNLVLVACGEGLVVALDFDNWAVRKHLKASDKHARVIAVHPNQKSFAIGYSDHHIRVFDTETLDLQHTIAAHSNSVFALRYSPDGQHLVSGGRDAHLKVWNVSQDYTLHQSIVAHMYALNSLDFSPDGQYFVTGSMDKSIKVWDAHTFKLLKVIDKSRHAGHATSVNKLWWSAYQNFVVSASDDRTVSVWSLKFP</sequence>
<dbReference type="PROSITE" id="PS50294">
    <property type="entry name" value="WD_REPEATS_REGION"/>
    <property type="match status" value="3"/>
</dbReference>
<reference evidence="4 5" key="1">
    <citation type="submission" date="2007-01" db="EMBL/GenBank/DDBJ databases">
        <authorList>
            <person name="Haygood M."/>
            <person name="Podell S."/>
            <person name="Anderson C."/>
            <person name="Hopkinson B."/>
            <person name="Roe K."/>
            <person name="Barbeau K."/>
            <person name="Gaasterland T."/>
            <person name="Ferriera S."/>
            <person name="Johnson J."/>
            <person name="Kravitz S."/>
            <person name="Beeson K."/>
            <person name="Sutton G."/>
            <person name="Rogers Y.-H."/>
            <person name="Friedman R."/>
            <person name="Frazier M."/>
            <person name="Venter J.C."/>
        </authorList>
    </citation>
    <scope>NUCLEOTIDE SEQUENCE [LARGE SCALE GENOMIC DNA]</scope>
    <source>
        <strain evidence="4 5">ATCC 23134</strain>
    </source>
</reference>
<feature type="repeat" description="WD" evidence="3">
    <location>
        <begin position="190"/>
        <end position="231"/>
    </location>
</feature>
<dbReference type="EMBL" id="AAWS01000012">
    <property type="protein sequence ID" value="EAY29254.1"/>
    <property type="molecule type" value="Genomic_DNA"/>
</dbReference>
<dbReference type="InterPro" id="IPR019775">
    <property type="entry name" value="WD40_repeat_CS"/>
</dbReference>
<evidence type="ECO:0000256" key="2">
    <source>
        <dbReference type="ARBA" id="ARBA00022737"/>
    </source>
</evidence>
<dbReference type="PANTHER" id="PTHR19879">
    <property type="entry name" value="TRANSCRIPTION INITIATION FACTOR TFIID"/>
    <property type="match status" value="1"/>
</dbReference>
<feature type="repeat" description="WD" evidence="3">
    <location>
        <begin position="233"/>
        <end position="274"/>
    </location>
</feature>